<feature type="compositionally biased region" description="Low complexity" evidence="1">
    <location>
        <begin position="172"/>
        <end position="186"/>
    </location>
</feature>
<feature type="compositionally biased region" description="Polar residues" evidence="1">
    <location>
        <begin position="155"/>
        <end position="171"/>
    </location>
</feature>
<sequence length="352" mass="37697">MTSRNRTNDAKWSDSDCKHLVDFFYEHRFEMGDGGNPVGNLLTEAAAYMAEKVPNPGKGGPKTSASCRTKWNALKAVYEELRKAIIGQIGSGFKYTNDRGFDIQPGQSHHWDEFVRYHPKLKPFRNKGWPLYDRMDEIVPAKVSGKHVFNASQTAQADGNNGSTATINTPAAQGNNGGSPSQGSAGDVEGQVEPVIDNGHAESQIDPVLLQDSPASPPLTPVPTPSASATDASSLGKRSSASDVETPAGKRTKVTGPEAILSMSRSVLSIGDAIRDAFGQKGEPSPDRKAKAKEMLQDDGNDDVFNDGLTDNERARLHILFTRDVCAADAYRTASPGMRLAVARALLASSGL</sequence>
<feature type="compositionally biased region" description="Pro residues" evidence="1">
    <location>
        <begin position="215"/>
        <end position="224"/>
    </location>
</feature>
<evidence type="ECO:0000313" key="2">
    <source>
        <dbReference type="EMBL" id="KAK7441567.1"/>
    </source>
</evidence>
<name>A0ABR1IUI8_9AGAR</name>
<feature type="compositionally biased region" description="Low complexity" evidence="1">
    <location>
        <begin position="225"/>
        <end position="234"/>
    </location>
</feature>
<evidence type="ECO:0008006" key="4">
    <source>
        <dbReference type="Google" id="ProtNLM"/>
    </source>
</evidence>
<evidence type="ECO:0000256" key="1">
    <source>
        <dbReference type="SAM" id="MobiDB-lite"/>
    </source>
</evidence>
<accession>A0ABR1IUI8</accession>
<organism evidence="2 3">
    <name type="scientific">Marasmiellus scandens</name>
    <dbReference type="NCBI Taxonomy" id="2682957"/>
    <lineage>
        <taxon>Eukaryota</taxon>
        <taxon>Fungi</taxon>
        <taxon>Dikarya</taxon>
        <taxon>Basidiomycota</taxon>
        <taxon>Agaricomycotina</taxon>
        <taxon>Agaricomycetes</taxon>
        <taxon>Agaricomycetidae</taxon>
        <taxon>Agaricales</taxon>
        <taxon>Marasmiineae</taxon>
        <taxon>Omphalotaceae</taxon>
        <taxon>Marasmiellus</taxon>
    </lineage>
</organism>
<proteinExistence type="predicted"/>
<protein>
    <recommendedName>
        <fullName evidence="4">Myb/SANT-like domain-containing protein</fullName>
    </recommendedName>
</protein>
<feature type="region of interest" description="Disordered" evidence="1">
    <location>
        <begin position="210"/>
        <end position="257"/>
    </location>
</feature>
<dbReference type="EMBL" id="JBANRG010000062">
    <property type="protein sequence ID" value="KAK7441567.1"/>
    <property type="molecule type" value="Genomic_DNA"/>
</dbReference>
<feature type="region of interest" description="Disordered" evidence="1">
    <location>
        <begin position="155"/>
        <end position="190"/>
    </location>
</feature>
<comment type="caution">
    <text evidence="2">The sequence shown here is derived from an EMBL/GenBank/DDBJ whole genome shotgun (WGS) entry which is preliminary data.</text>
</comment>
<keyword evidence="3" id="KW-1185">Reference proteome</keyword>
<gene>
    <name evidence="2" type="ORF">VKT23_016559</name>
</gene>
<reference evidence="2 3" key="1">
    <citation type="submission" date="2024-01" db="EMBL/GenBank/DDBJ databases">
        <title>A draft genome for the cacao thread blight pathogen Marasmiellus scandens.</title>
        <authorList>
            <person name="Baruah I.K."/>
            <person name="Leung J."/>
            <person name="Bukari Y."/>
            <person name="Amoako-Attah I."/>
            <person name="Meinhardt L.W."/>
            <person name="Bailey B.A."/>
            <person name="Cohen S.P."/>
        </authorList>
    </citation>
    <scope>NUCLEOTIDE SEQUENCE [LARGE SCALE GENOMIC DNA]</scope>
    <source>
        <strain evidence="2 3">GH-19</strain>
    </source>
</reference>
<evidence type="ECO:0000313" key="3">
    <source>
        <dbReference type="Proteomes" id="UP001498398"/>
    </source>
</evidence>
<dbReference type="Proteomes" id="UP001498398">
    <property type="component" value="Unassembled WGS sequence"/>
</dbReference>